<proteinExistence type="predicted"/>
<organism evidence="2 3">
    <name type="scientific">Athelia psychrophila</name>
    <dbReference type="NCBI Taxonomy" id="1759441"/>
    <lineage>
        <taxon>Eukaryota</taxon>
        <taxon>Fungi</taxon>
        <taxon>Dikarya</taxon>
        <taxon>Basidiomycota</taxon>
        <taxon>Agaricomycotina</taxon>
        <taxon>Agaricomycetes</taxon>
        <taxon>Agaricomycetidae</taxon>
        <taxon>Atheliales</taxon>
        <taxon>Atheliaceae</taxon>
        <taxon>Athelia</taxon>
    </lineage>
</organism>
<keyword evidence="3" id="KW-1185">Reference proteome</keyword>
<evidence type="ECO:0000256" key="1">
    <source>
        <dbReference type="SAM" id="MobiDB-lite"/>
    </source>
</evidence>
<dbReference type="OrthoDB" id="412018at2759"/>
<protein>
    <submittedName>
        <fullName evidence="2">Uncharacterized protein</fullName>
    </submittedName>
</protein>
<sequence length="120" mass="13237">MTPSANDSTAYRGRRCRHIPGVLPAGDRGWLGGESMGILVVTRAIQTRGARYAIDCPCAPAKKHSIYIIGTIVERQMKSAPTTTWSVTKPTTPPFSHLHSKTTHRPDSATQESWRDNHID</sequence>
<dbReference type="Proteomes" id="UP000076532">
    <property type="component" value="Unassembled WGS sequence"/>
</dbReference>
<evidence type="ECO:0000313" key="3">
    <source>
        <dbReference type="Proteomes" id="UP000076532"/>
    </source>
</evidence>
<accession>A0A166QI83</accession>
<dbReference type="EMBL" id="KV417510">
    <property type="protein sequence ID" value="KZP27177.1"/>
    <property type="molecule type" value="Genomic_DNA"/>
</dbReference>
<gene>
    <name evidence="2" type="ORF">FIBSPDRAFT_320857</name>
</gene>
<dbReference type="AlphaFoldDB" id="A0A166QI83"/>
<reference evidence="2 3" key="1">
    <citation type="journal article" date="2016" name="Mol. Biol. Evol.">
        <title>Comparative Genomics of Early-Diverging Mushroom-Forming Fungi Provides Insights into the Origins of Lignocellulose Decay Capabilities.</title>
        <authorList>
            <person name="Nagy L.G."/>
            <person name="Riley R."/>
            <person name="Tritt A."/>
            <person name="Adam C."/>
            <person name="Daum C."/>
            <person name="Floudas D."/>
            <person name="Sun H."/>
            <person name="Yadav J.S."/>
            <person name="Pangilinan J."/>
            <person name="Larsson K.H."/>
            <person name="Matsuura K."/>
            <person name="Barry K."/>
            <person name="Labutti K."/>
            <person name="Kuo R."/>
            <person name="Ohm R.A."/>
            <person name="Bhattacharya S.S."/>
            <person name="Shirouzu T."/>
            <person name="Yoshinaga Y."/>
            <person name="Martin F.M."/>
            <person name="Grigoriev I.V."/>
            <person name="Hibbett D.S."/>
        </authorList>
    </citation>
    <scope>NUCLEOTIDE SEQUENCE [LARGE SCALE GENOMIC DNA]</scope>
    <source>
        <strain evidence="2 3">CBS 109695</strain>
    </source>
</reference>
<name>A0A166QI83_9AGAM</name>
<feature type="compositionally biased region" description="Low complexity" evidence="1">
    <location>
        <begin position="81"/>
        <end position="90"/>
    </location>
</feature>
<feature type="region of interest" description="Disordered" evidence="1">
    <location>
        <begin position="80"/>
        <end position="120"/>
    </location>
</feature>
<evidence type="ECO:0000313" key="2">
    <source>
        <dbReference type="EMBL" id="KZP27177.1"/>
    </source>
</evidence>